<organism evidence="2 3">
    <name type="scientific">Microbacterium awajiense</name>
    <dbReference type="NCBI Taxonomy" id="415214"/>
    <lineage>
        <taxon>Bacteria</taxon>
        <taxon>Bacillati</taxon>
        <taxon>Actinomycetota</taxon>
        <taxon>Actinomycetes</taxon>
        <taxon>Micrococcales</taxon>
        <taxon>Microbacteriaceae</taxon>
        <taxon>Microbacterium</taxon>
    </lineage>
</organism>
<sequence>MSTPFDRLPSVPALTVTSTDVADGEDFALPQYSAAFGVPGGEDRSPQLSWTGAPETAKSFVVSVYDPEAPTPSGFWHWMVVDLPAGTTELPSGVTDLPGAAWTVKNDARAAQYIGSAPPEGAVDHYAIAVQALDIASVKELGLDEEATPAFVSFNVLPHVVARGVITAIGRR</sequence>
<dbReference type="EMBL" id="BAAAYU010000005">
    <property type="protein sequence ID" value="GAA3635087.1"/>
    <property type="molecule type" value="Genomic_DNA"/>
</dbReference>
<dbReference type="InterPro" id="IPR008914">
    <property type="entry name" value="PEBP"/>
</dbReference>
<dbReference type="SUPFAM" id="SSF49777">
    <property type="entry name" value="PEBP-like"/>
    <property type="match status" value="1"/>
</dbReference>
<dbReference type="Proteomes" id="UP001501697">
    <property type="component" value="Unassembled WGS sequence"/>
</dbReference>
<name>A0ABP7ALA0_9MICO</name>
<dbReference type="NCBIfam" id="TIGR00481">
    <property type="entry name" value="YbhB/YbcL family Raf kinase inhibitor-like protein"/>
    <property type="match status" value="1"/>
</dbReference>
<dbReference type="InterPro" id="IPR005247">
    <property type="entry name" value="YbhB_YbcL/LppC-like"/>
</dbReference>
<dbReference type="PANTHER" id="PTHR30289">
    <property type="entry name" value="UNCHARACTERIZED PROTEIN YBCL-RELATED"/>
    <property type="match status" value="1"/>
</dbReference>
<dbReference type="Pfam" id="PF01161">
    <property type="entry name" value="PBP"/>
    <property type="match status" value="1"/>
</dbReference>
<evidence type="ECO:0000313" key="2">
    <source>
        <dbReference type="EMBL" id="GAA3635087.1"/>
    </source>
</evidence>
<reference evidence="3" key="1">
    <citation type="journal article" date="2019" name="Int. J. Syst. Evol. Microbiol.">
        <title>The Global Catalogue of Microorganisms (GCM) 10K type strain sequencing project: providing services to taxonomists for standard genome sequencing and annotation.</title>
        <authorList>
            <consortium name="The Broad Institute Genomics Platform"/>
            <consortium name="The Broad Institute Genome Sequencing Center for Infectious Disease"/>
            <person name="Wu L."/>
            <person name="Ma J."/>
        </authorList>
    </citation>
    <scope>NUCLEOTIDE SEQUENCE [LARGE SCALE GENOMIC DNA]</scope>
    <source>
        <strain evidence="3">JCM 16544</strain>
    </source>
</reference>
<protein>
    <submittedName>
        <fullName evidence="2">YbhB/YbcL family Raf kinase inhibitor-like protein</fullName>
    </submittedName>
</protein>
<dbReference type="Gene3D" id="3.90.280.10">
    <property type="entry name" value="PEBP-like"/>
    <property type="match status" value="1"/>
</dbReference>
<keyword evidence="3" id="KW-1185">Reference proteome</keyword>
<dbReference type="CDD" id="cd00865">
    <property type="entry name" value="PEBP_bact_arch"/>
    <property type="match status" value="1"/>
</dbReference>
<proteinExistence type="inferred from homology"/>
<evidence type="ECO:0000313" key="3">
    <source>
        <dbReference type="Proteomes" id="UP001501697"/>
    </source>
</evidence>
<keyword evidence="2" id="KW-0649">Protein kinase inhibitor</keyword>
<evidence type="ECO:0000256" key="1">
    <source>
        <dbReference type="ARBA" id="ARBA00007120"/>
    </source>
</evidence>
<gene>
    <name evidence="2" type="ORF">GCM10022200_17930</name>
</gene>
<dbReference type="InterPro" id="IPR036610">
    <property type="entry name" value="PEBP-like_sf"/>
</dbReference>
<dbReference type="GO" id="GO:0004860">
    <property type="term" value="F:protein kinase inhibitor activity"/>
    <property type="evidence" value="ECO:0007669"/>
    <property type="project" value="UniProtKB-KW"/>
</dbReference>
<dbReference type="PANTHER" id="PTHR30289:SF1">
    <property type="entry name" value="PEBP (PHOSPHATIDYLETHANOLAMINE-BINDING PROTEIN) FAMILY PROTEIN"/>
    <property type="match status" value="1"/>
</dbReference>
<dbReference type="RefSeq" id="WP_344737676.1">
    <property type="nucleotide sequence ID" value="NZ_BAAAYU010000005.1"/>
</dbReference>
<accession>A0ABP7ALA0</accession>
<comment type="caution">
    <text evidence="2">The sequence shown here is derived from an EMBL/GenBank/DDBJ whole genome shotgun (WGS) entry which is preliminary data.</text>
</comment>
<comment type="similarity">
    <text evidence="1">Belongs to the UPF0098 family.</text>
</comment>